<evidence type="ECO:0000313" key="1">
    <source>
        <dbReference type="EMBL" id="MBB5221733.1"/>
    </source>
</evidence>
<dbReference type="Proteomes" id="UP000549457">
    <property type="component" value="Unassembled WGS sequence"/>
</dbReference>
<dbReference type="InterPro" id="IPR011008">
    <property type="entry name" value="Dimeric_a/b-barrel"/>
</dbReference>
<gene>
    <name evidence="1" type="ORF">HNP73_001669</name>
</gene>
<dbReference type="SUPFAM" id="SSF54909">
    <property type="entry name" value="Dimeric alpha+beta barrel"/>
    <property type="match status" value="2"/>
</dbReference>
<dbReference type="EMBL" id="JACHFM010000002">
    <property type="protein sequence ID" value="MBB5221733.1"/>
    <property type="molecule type" value="Genomic_DNA"/>
</dbReference>
<reference evidence="1 2" key="1">
    <citation type="submission" date="2020-08" db="EMBL/GenBank/DDBJ databases">
        <title>Genomic Encyclopedia of Type Strains, Phase IV (KMG-IV): sequencing the most valuable type-strain genomes for metagenomic binning, comparative biology and taxonomic classification.</title>
        <authorList>
            <person name="Goeker M."/>
        </authorList>
    </citation>
    <scope>NUCLEOTIDE SEQUENCE [LARGE SCALE GENOMIC DNA]</scope>
    <source>
        <strain evidence="1 2">DSM 101730</strain>
    </source>
</reference>
<keyword evidence="2" id="KW-1185">Reference proteome</keyword>
<dbReference type="RefSeq" id="WP_184148201.1">
    <property type="nucleotide sequence ID" value="NZ_JACHFM010000002.1"/>
</dbReference>
<evidence type="ECO:0000313" key="2">
    <source>
        <dbReference type="Proteomes" id="UP000549457"/>
    </source>
</evidence>
<dbReference type="Pfam" id="PF07237">
    <property type="entry name" value="DUF1428"/>
    <property type="match status" value="2"/>
</dbReference>
<name>A0A840SQW7_9RHOB</name>
<dbReference type="InterPro" id="IPR009874">
    <property type="entry name" value="DUF1428"/>
</dbReference>
<protein>
    <submittedName>
        <fullName evidence="1">Uncharacterized protein YbaA (DUF1428 family)</fullName>
    </submittedName>
</protein>
<organism evidence="1 2">
    <name type="scientific">Amaricoccus macauensis</name>
    <dbReference type="NCBI Taxonomy" id="57001"/>
    <lineage>
        <taxon>Bacteria</taxon>
        <taxon>Pseudomonadati</taxon>
        <taxon>Pseudomonadota</taxon>
        <taxon>Alphaproteobacteria</taxon>
        <taxon>Rhodobacterales</taxon>
        <taxon>Paracoccaceae</taxon>
        <taxon>Amaricoccus</taxon>
    </lineage>
</organism>
<proteinExistence type="predicted"/>
<dbReference type="AlphaFoldDB" id="A0A840SQW7"/>
<comment type="caution">
    <text evidence="1">The sequence shown here is derived from an EMBL/GenBank/DDBJ whole genome shotgun (WGS) entry which is preliminary data.</text>
</comment>
<accession>A0A840SQW7</accession>
<dbReference type="Gene3D" id="3.30.70.100">
    <property type="match status" value="2"/>
</dbReference>
<sequence>MAYYSGFVAAVPEDNKQKYLEHAKRAWPHFEKRGATRSVETWGEDVQPGKQTDFLRATQAEPGENVVFSWIEWPDRETADRAWQEMMSDKDMEADIGELPFDGKRLFWGGFAPVFAAGTDRGAGYYQGFLVPVPRQSADAYVAMAKEAHDGSFAPNGCLGTFENWGADVPRGKLTDMYRAVAAEDGEDVAFSWTSWPDRETCDAAAEKMMQEMEGQPMPEMPFDGKRMIWGGFTPIFDSDRA</sequence>